<dbReference type="InterPro" id="IPR016024">
    <property type="entry name" value="ARM-type_fold"/>
</dbReference>
<dbReference type="InterPro" id="IPR011989">
    <property type="entry name" value="ARM-like"/>
</dbReference>
<dbReference type="RefSeq" id="WP_206723845.1">
    <property type="nucleotide sequence ID" value="NZ_CP071090.1"/>
</dbReference>
<dbReference type="Gene3D" id="1.25.10.10">
    <property type="entry name" value="Leucine-rich Repeat Variant"/>
    <property type="match status" value="1"/>
</dbReference>
<sequence length="580" mass="62495">MPAPSSQSRVVAPAPGAPPPLSPEDAATEVGHALSKVLNAYRFYAEGHASLVDFQQKFFESVTRYHGATGQPAVLHVRSSAVVLGEAVLLEATSAKDSVTRPLFLEGVQEVLLQPGVTLDELRDFLGMWHRALQRTLPPEHDFYTLFWERGFEDIELVVAEVPSTQEGGPDSARDEALLAEREEQLFSELTRRQAGGGGRRRPVGHDEWLARLEAEVLAPVSAQDLVRTGAPAFAGTTEAEVAELRAALERERGGDGVLERSLRMVWELLAVCREEERPELLGWAEELLTGLAAQGRWAELLQAVREMTRDARASGTRAPDLYALTRLFLQREGLRLTLASAAERSGELSRVMELLNALPRDALLAGPELLFALEVPAARAALVKLLVSRGVALGALVSRAASLREVDLEWVQPLRESGPEAQPLTAALLAHPTPGVRAAVMSRLGLREVEAHKSVLLKALSDAVPSVRGAALALVVRHGVEAAVGTLVSRLDTALDAKERMAVLRALADLGGPAAAAALRASFEREQDTELKAHCARCIGVLGDPRARPLLEAVAQKLFAPRALRQACREALAQLAPVG</sequence>
<name>A0ABX7P1D9_9BACT</name>
<reference evidence="2 3" key="1">
    <citation type="submission" date="2021-02" db="EMBL/GenBank/DDBJ databases">
        <title>De Novo genome assembly of isolated myxobacteria.</title>
        <authorList>
            <person name="Stevens D.C."/>
        </authorList>
    </citation>
    <scope>NUCLEOTIDE SEQUENCE [LARGE SCALE GENOMIC DNA]</scope>
    <source>
        <strain evidence="3">SCPEA02</strain>
    </source>
</reference>
<protein>
    <submittedName>
        <fullName evidence="2">HEAT repeat domain-containing protein</fullName>
    </submittedName>
</protein>
<proteinExistence type="predicted"/>
<dbReference type="EMBL" id="CP071090">
    <property type="protein sequence ID" value="QSQ22268.1"/>
    <property type="molecule type" value="Genomic_DNA"/>
</dbReference>
<dbReference type="SUPFAM" id="SSF48371">
    <property type="entry name" value="ARM repeat"/>
    <property type="match status" value="1"/>
</dbReference>
<feature type="region of interest" description="Disordered" evidence="1">
    <location>
        <begin position="1"/>
        <end position="27"/>
    </location>
</feature>
<evidence type="ECO:0000313" key="2">
    <source>
        <dbReference type="EMBL" id="QSQ22268.1"/>
    </source>
</evidence>
<evidence type="ECO:0000313" key="3">
    <source>
        <dbReference type="Proteomes" id="UP000662747"/>
    </source>
</evidence>
<keyword evidence="3" id="KW-1185">Reference proteome</keyword>
<accession>A0ABX7P1D9</accession>
<gene>
    <name evidence="2" type="ORF">JY651_45295</name>
</gene>
<dbReference type="Proteomes" id="UP000662747">
    <property type="component" value="Chromosome"/>
</dbReference>
<dbReference type="Pfam" id="PF13646">
    <property type="entry name" value="HEAT_2"/>
    <property type="match status" value="1"/>
</dbReference>
<evidence type="ECO:0000256" key="1">
    <source>
        <dbReference type="SAM" id="MobiDB-lite"/>
    </source>
</evidence>
<organism evidence="2 3">
    <name type="scientific">Pyxidicoccus parkwayensis</name>
    <dbReference type="NCBI Taxonomy" id="2813578"/>
    <lineage>
        <taxon>Bacteria</taxon>
        <taxon>Pseudomonadati</taxon>
        <taxon>Myxococcota</taxon>
        <taxon>Myxococcia</taxon>
        <taxon>Myxococcales</taxon>
        <taxon>Cystobacterineae</taxon>
        <taxon>Myxococcaceae</taxon>
        <taxon>Pyxidicoccus</taxon>
    </lineage>
</organism>
<dbReference type="SMART" id="SM00567">
    <property type="entry name" value="EZ_HEAT"/>
    <property type="match status" value="4"/>
</dbReference>
<dbReference type="InterPro" id="IPR004155">
    <property type="entry name" value="PBS_lyase_HEAT"/>
</dbReference>